<feature type="region of interest" description="Disordered" evidence="4">
    <location>
        <begin position="426"/>
        <end position="477"/>
    </location>
</feature>
<feature type="compositionally biased region" description="Low complexity" evidence="4">
    <location>
        <begin position="299"/>
        <end position="309"/>
    </location>
</feature>
<dbReference type="PANTHER" id="PTHR14167">
    <property type="entry name" value="SH3 DOMAIN-CONTAINING"/>
    <property type="match status" value="1"/>
</dbReference>
<dbReference type="Proteomes" id="UP000239560">
    <property type="component" value="Unassembled WGS sequence"/>
</dbReference>
<protein>
    <submittedName>
        <fullName evidence="6">Proteophosphoglycan ppg4</fullName>
    </submittedName>
</protein>
<dbReference type="PANTHER" id="PTHR14167:SF116">
    <property type="entry name" value="CAP, ISOFORM AC"/>
    <property type="match status" value="1"/>
</dbReference>
<feature type="domain" description="SH3" evidence="5">
    <location>
        <begin position="228"/>
        <end position="296"/>
    </location>
</feature>
<feature type="coiled-coil region" evidence="3">
    <location>
        <begin position="609"/>
        <end position="636"/>
    </location>
</feature>
<evidence type="ECO:0000256" key="4">
    <source>
        <dbReference type="SAM" id="MobiDB-lite"/>
    </source>
</evidence>
<evidence type="ECO:0000256" key="3">
    <source>
        <dbReference type="SAM" id="Coils"/>
    </source>
</evidence>
<dbReference type="AlphaFoldDB" id="A0A2S9ZVM4"/>
<dbReference type="Gene3D" id="2.30.30.40">
    <property type="entry name" value="SH3 Domains"/>
    <property type="match status" value="2"/>
</dbReference>
<dbReference type="EMBL" id="LCTV02000018">
    <property type="protein sequence ID" value="PRQ69806.1"/>
    <property type="molecule type" value="Genomic_DNA"/>
</dbReference>
<dbReference type="InterPro" id="IPR050384">
    <property type="entry name" value="Endophilin_SH3RF"/>
</dbReference>
<evidence type="ECO:0000259" key="5">
    <source>
        <dbReference type="PROSITE" id="PS50002"/>
    </source>
</evidence>
<dbReference type="InterPro" id="IPR036028">
    <property type="entry name" value="SH3-like_dom_sf"/>
</dbReference>
<organism evidence="6 7">
    <name type="scientific">Rhodotorula toruloides</name>
    <name type="common">Yeast</name>
    <name type="synonym">Rhodosporidium toruloides</name>
    <dbReference type="NCBI Taxonomy" id="5286"/>
    <lineage>
        <taxon>Eukaryota</taxon>
        <taxon>Fungi</taxon>
        <taxon>Dikarya</taxon>
        <taxon>Basidiomycota</taxon>
        <taxon>Pucciniomycotina</taxon>
        <taxon>Microbotryomycetes</taxon>
        <taxon>Sporidiobolales</taxon>
        <taxon>Sporidiobolaceae</taxon>
        <taxon>Rhodotorula</taxon>
    </lineage>
</organism>
<proteinExistence type="predicted"/>
<dbReference type="PROSITE" id="PS50002">
    <property type="entry name" value="SH3"/>
    <property type="match status" value="1"/>
</dbReference>
<reference evidence="6 7" key="1">
    <citation type="journal article" date="2018" name="Elife">
        <title>Functional genomics of lipid metabolism in the oleaginous yeast Rhodosporidium toruloides.</title>
        <authorList>
            <person name="Coradetti S.T."/>
            <person name="Pinel D."/>
            <person name="Geiselman G."/>
            <person name="Ito M."/>
            <person name="Mondo S."/>
            <person name="Reilly M.C."/>
            <person name="Cheng Y.F."/>
            <person name="Bauer S."/>
            <person name="Grigoriev I."/>
            <person name="Gladden J.M."/>
            <person name="Simmons B.A."/>
            <person name="Brem R."/>
            <person name="Arkin A.P."/>
            <person name="Skerker J.M."/>
        </authorList>
    </citation>
    <scope>NUCLEOTIDE SEQUENCE [LARGE SCALE GENOMIC DNA]</scope>
    <source>
        <strain evidence="6 7">NBRC 0880</strain>
    </source>
</reference>
<sequence>MSGAEESFAATERRYLRFHRRLQDQSLAKVLRLLDVLGYVEKDIVRTGKKMDATATAGRQKQEALREGRKTYGVGLYGSYQLGSLQLSAVVQRFSNDILDFGQRLTDFFDGTTRHGQFIIREHDRPDGYVLYLKPSECDALPDSLSKLGDHPIFQGLFTSIEATDTALETAASDYESAQADLNRSIAPSNNVAAALVRQTESWSATLSLTDLDAGRFPAKPEAVQDTPDHVLHSAVQPHIPQRADELRVKVGDRLIVIERFDNGWFYGFNLTAEAERPEQQSLGCFPSSSIDGMTPRGPASAPTSSTPPQLPTAVFGSVKLGAQPLHPVPGLVDSTIRYLKFRRLIRSFTFLALGQFMCLMSKSIQATQRTLASSTRIATRFRQIRDEKQRIDKEFAALRQRRALLSIRRDALLTELANDLLPLAAPERDSDRRPTSLHRLHPTGPAANTRSAKCARDAASASPSHPSPHDPVASTSTAVIPPAHLSFHRQLQEDAQAKLLKLSDELEEVEILLDEWDLHRFGLFELLDEQDELVAEVVRERQQHRADVNAFSARFRQEHAQMTAFTRAMPLRGLSLALYLSAEQQAALPVSLSELEGHGILEALPAGHDVSQNDLDTAKNDFEQLAKEASEIGQQARSMAESWAAIFEPQEGLLEEWSISKDALAEYAVKHSQLNKDYPMVHLAICDHAPKASDELRIEADDRIRVLEVRKDGWDFGYNLTAHEQRPKELRLGFFPWRCVLLREGASQPLFPRTDSNVLQPDIKLSNLDAPPALDCIERRFAFQRLVSSIQQYAGCVVVRLNNEHAKRTIELNATFDRLQEAIDRVNSEQAWMTDELDWLDERIALKESRRLKIVERRDDQIISLVILSRRPASPAPSPAFSPDRAASRLAFAFSRRPSPACICTASHPCNQQLSFVPLDLLVPDPPPAAATCVSGGRERRRLA</sequence>
<dbReference type="SMART" id="SM00326">
    <property type="entry name" value="SH3"/>
    <property type="match status" value="2"/>
</dbReference>
<gene>
    <name evidence="6" type="ORF">AAT19DRAFT_11827</name>
</gene>
<comment type="caution">
    <text evidence="6">The sequence shown here is derived from an EMBL/GenBank/DDBJ whole genome shotgun (WGS) entry which is preliminary data.</text>
</comment>
<dbReference type="OrthoDB" id="5340910at2759"/>
<evidence type="ECO:0000313" key="6">
    <source>
        <dbReference type="EMBL" id="PRQ69806.1"/>
    </source>
</evidence>
<dbReference type="CDD" id="cd00174">
    <property type="entry name" value="SH3"/>
    <property type="match status" value="2"/>
</dbReference>
<evidence type="ECO:0000256" key="1">
    <source>
        <dbReference type="ARBA" id="ARBA00022443"/>
    </source>
</evidence>
<evidence type="ECO:0000313" key="7">
    <source>
        <dbReference type="Proteomes" id="UP000239560"/>
    </source>
</evidence>
<dbReference type="SUPFAM" id="SSF50044">
    <property type="entry name" value="SH3-domain"/>
    <property type="match status" value="2"/>
</dbReference>
<dbReference type="InterPro" id="IPR001452">
    <property type="entry name" value="SH3_domain"/>
</dbReference>
<feature type="region of interest" description="Disordered" evidence="4">
    <location>
        <begin position="290"/>
        <end position="309"/>
    </location>
</feature>
<accession>A0A2S9ZVM4</accession>
<keyword evidence="3" id="KW-0175">Coiled coil</keyword>
<evidence type="ECO:0000256" key="2">
    <source>
        <dbReference type="PROSITE-ProRule" id="PRU00192"/>
    </source>
</evidence>
<feature type="compositionally biased region" description="Low complexity" evidence="4">
    <location>
        <begin position="458"/>
        <end position="475"/>
    </location>
</feature>
<name>A0A2S9ZVM4_RHOTO</name>
<keyword evidence="1 2" id="KW-0728">SH3 domain</keyword>